<dbReference type="PROSITE" id="PS50110">
    <property type="entry name" value="RESPONSE_REGULATORY"/>
    <property type="match status" value="1"/>
</dbReference>
<proteinExistence type="predicted"/>
<evidence type="ECO:0000313" key="5">
    <source>
        <dbReference type="Proteomes" id="UP000284243"/>
    </source>
</evidence>
<dbReference type="SMART" id="SM00850">
    <property type="entry name" value="LytTR"/>
    <property type="match status" value="1"/>
</dbReference>
<name>A0A412TP94_9BACT</name>
<dbReference type="Proteomes" id="UP000284243">
    <property type="component" value="Unassembled WGS sequence"/>
</dbReference>
<evidence type="ECO:0000256" key="1">
    <source>
        <dbReference type="PROSITE-ProRule" id="PRU00169"/>
    </source>
</evidence>
<reference evidence="4 5" key="1">
    <citation type="submission" date="2018-08" db="EMBL/GenBank/DDBJ databases">
        <title>A genome reference for cultivated species of the human gut microbiota.</title>
        <authorList>
            <person name="Zou Y."/>
            <person name="Xue W."/>
            <person name="Luo G."/>
        </authorList>
    </citation>
    <scope>NUCLEOTIDE SEQUENCE [LARGE SCALE GENOMIC DNA]</scope>
    <source>
        <strain evidence="4 5">AF16-14</strain>
    </source>
</reference>
<dbReference type="GO" id="GO:0003677">
    <property type="term" value="F:DNA binding"/>
    <property type="evidence" value="ECO:0007669"/>
    <property type="project" value="UniProtKB-KW"/>
</dbReference>
<dbReference type="GO" id="GO:0000156">
    <property type="term" value="F:phosphorelay response regulator activity"/>
    <property type="evidence" value="ECO:0007669"/>
    <property type="project" value="InterPro"/>
</dbReference>
<feature type="domain" description="HTH LytTR-type" evidence="3">
    <location>
        <begin position="149"/>
        <end position="240"/>
    </location>
</feature>
<feature type="modified residue" description="4-aspartylphosphate" evidence="1">
    <location>
        <position position="56"/>
    </location>
</feature>
<keyword evidence="1" id="KW-0597">Phosphoprotein</keyword>
<dbReference type="Gene3D" id="3.40.50.2300">
    <property type="match status" value="1"/>
</dbReference>
<evidence type="ECO:0000259" key="3">
    <source>
        <dbReference type="PROSITE" id="PS50930"/>
    </source>
</evidence>
<organism evidence="4 5">
    <name type="scientific">Odoribacter splanchnicus</name>
    <dbReference type="NCBI Taxonomy" id="28118"/>
    <lineage>
        <taxon>Bacteria</taxon>
        <taxon>Pseudomonadati</taxon>
        <taxon>Bacteroidota</taxon>
        <taxon>Bacteroidia</taxon>
        <taxon>Bacteroidales</taxon>
        <taxon>Odoribacteraceae</taxon>
        <taxon>Odoribacter</taxon>
    </lineage>
</organism>
<dbReference type="PANTHER" id="PTHR37299:SF1">
    <property type="entry name" value="STAGE 0 SPORULATION PROTEIN A HOMOLOG"/>
    <property type="match status" value="1"/>
</dbReference>
<protein>
    <submittedName>
        <fullName evidence="4">DNA-binding response regulator</fullName>
    </submittedName>
</protein>
<feature type="domain" description="Response regulatory" evidence="2">
    <location>
        <begin position="4"/>
        <end position="117"/>
    </location>
</feature>
<accession>A0A412TP94</accession>
<dbReference type="Gene3D" id="2.40.50.1020">
    <property type="entry name" value="LytTr DNA-binding domain"/>
    <property type="match status" value="1"/>
</dbReference>
<dbReference type="InterPro" id="IPR046947">
    <property type="entry name" value="LytR-like"/>
</dbReference>
<dbReference type="Pfam" id="PF00072">
    <property type="entry name" value="Response_reg"/>
    <property type="match status" value="1"/>
</dbReference>
<dbReference type="SUPFAM" id="SSF52172">
    <property type="entry name" value="CheY-like"/>
    <property type="match status" value="1"/>
</dbReference>
<dbReference type="EMBL" id="QRYC01000016">
    <property type="protein sequence ID" value="RGU55603.1"/>
    <property type="molecule type" value="Genomic_DNA"/>
</dbReference>
<keyword evidence="4" id="KW-0238">DNA-binding</keyword>
<dbReference type="RefSeq" id="WP_087382791.1">
    <property type="nucleotide sequence ID" value="NZ_JADMUD010000020.1"/>
</dbReference>
<dbReference type="Pfam" id="PF04397">
    <property type="entry name" value="LytTR"/>
    <property type="match status" value="1"/>
</dbReference>
<dbReference type="PROSITE" id="PS50930">
    <property type="entry name" value="HTH_LYTTR"/>
    <property type="match status" value="1"/>
</dbReference>
<comment type="caution">
    <text evidence="4">The sequence shown here is derived from an EMBL/GenBank/DDBJ whole genome shotgun (WGS) entry which is preliminary data.</text>
</comment>
<dbReference type="InterPro" id="IPR001789">
    <property type="entry name" value="Sig_transdc_resp-reg_receiver"/>
</dbReference>
<dbReference type="SMART" id="SM00448">
    <property type="entry name" value="REC"/>
    <property type="match status" value="1"/>
</dbReference>
<dbReference type="InterPro" id="IPR011006">
    <property type="entry name" value="CheY-like_superfamily"/>
</dbReference>
<evidence type="ECO:0000313" key="4">
    <source>
        <dbReference type="EMBL" id="RGU55603.1"/>
    </source>
</evidence>
<dbReference type="PANTHER" id="PTHR37299">
    <property type="entry name" value="TRANSCRIPTIONAL REGULATOR-RELATED"/>
    <property type="match status" value="1"/>
</dbReference>
<dbReference type="InterPro" id="IPR007492">
    <property type="entry name" value="LytTR_DNA-bd_dom"/>
</dbReference>
<dbReference type="AlphaFoldDB" id="A0A412TP94"/>
<gene>
    <name evidence="4" type="ORF">DWW57_11845</name>
</gene>
<evidence type="ECO:0000259" key="2">
    <source>
        <dbReference type="PROSITE" id="PS50110"/>
    </source>
</evidence>
<sequence length="240" mass="27420">MNIKAIIAEDEQKNRENLRQLLLKHCPGIDIIDCCSSAAEAYEIIVSLQPELVFLDIEMPGSNGFSLLENLPEIHFEVIFVTAYDHYGIQAIKFSALDYILKPTDIDELIQAVTKAKKKISTQAENRQMLHLLQNNKLPDKHKTPALSLADKIEFIEIGSIVRCKAENNYTTFYLKDGQQLVVSKTLKEFDELLVPYHFLRVHQSHLINLNEMKSYIKSDGGYIRMKDGSSVSISRQHKE</sequence>